<feature type="transmembrane region" description="Helical" evidence="5">
    <location>
        <begin position="20"/>
        <end position="38"/>
    </location>
</feature>
<dbReference type="OrthoDB" id="1898221at2759"/>
<evidence type="ECO:0000256" key="4">
    <source>
        <dbReference type="ARBA" id="ARBA00023136"/>
    </source>
</evidence>
<feature type="transmembrane region" description="Helical" evidence="5">
    <location>
        <begin position="87"/>
        <end position="106"/>
    </location>
</feature>
<dbReference type="Pfam" id="PF04750">
    <property type="entry name" value="Far-17a_AIG1"/>
    <property type="match status" value="1"/>
</dbReference>
<dbReference type="GO" id="GO:0016020">
    <property type="term" value="C:membrane"/>
    <property type="evidence" value="ECO:0007669"/>
    <property type="project" value="InterPro"/>
</dbReference>
<proteinExistence type="predicted"/>
<evidence type="ECO:0000313" key="6">
    <source>
        <dbReference type="EMBL" id="KAF2456684.1"/>
    </source>
</evidence>
<feature type="transmembrane region" description="Helical" evidence="5">
    <location>
        <begin position="193"/>
        <end position="216"/>
    </location>
</feature>
<comment type="subcellular location">
    <subcellularLocation>
        <location evidence="1">Endomembrane system</location>
        <topology evidence="1">Multi-pass membrane protein</topology>
    </subcellularLocation>
</comment>
<dbReference type="PANTHER" id="PTHR10989">
    <property type="entry name" value="ANDROGEN-INDUCED PROTEIN 1-RELATED"/>
    <property type="match status" value="1"/>
</dbReference>
<evidence type="ECO:0000313" key="7">
    <source>
        <dbReference type="Proteomes" id="UP000799766"/>
    </source>
</evidence>
<keyword evidence="3 5" id="KW-1133">Transmembrane helix</keyword>
<name>A0A6A6NYS3_9PEZI</name>
<keyword evidence="2 5" id="KW-0812">Transmembrane</keyword>
<evidence type="ECO:0000256" key="3">
    <source>
        <dbReference type="ARBA" id="ARBA00022989"/>
    </source>
</evidence>
<sequence>MSSERHPLQRLPSPGPGLSAALHVVGLISFSSSFKYLVDHPNQINDSYGWHMQYLTILGLAAATLAFALGLAADLTGSAAPFAAKNAIAIGAAPLELVVSVLYWGLRLVDERLVLPDWAPRLPLAVDLGFHAAPALVLALDLVLFSPPPARPPARTFALSAALALAYWFWIELCFARNGFYPYPIFALLTPPWRVALFSAAAAIMTLSTFFLDWLYAALNGREPVTAPAPMAAKKAL</sequence>
<gene>
    <name evidence="6" type="ORF">BDY21DRAFT_286875</name>
</gene>
<organism evidence="6 7">
    <name type="scientific">Lineolata rhizophorae</name>
    <dbReference type="NCBI Taxonomy" id="578093"/>
    <lineage>
        <taxon>Eukaryota</taxon>
        <taxon>Fungi</taxon>
        <taxon>Dikarya</taxon>
        <taxon>Ascomycota</taxon>
        <taxon>Pezizomycotina</taxon>
        <taxon>Dothideomycetes</taxon>
        <taxon>Dothideomycetes incertae sedis</taxon>
        <taxon>Lineolatales</taxon>
        <taxon>Lineolataceae</taxon>
        <taxon>Lineolata</taxon>
    </lineage>
</organism>
<feature type="transmembrane region" description="Helical" evidence="5">
    <location>
        <begin position="50"/>
        <end position="75"/>
    </location>
</feature>
<dbReference type="Proteomes" id="UP000799766">
    <property type="component" value="Unassembled WGS sequence"/>
</dbReference>
<evidence type="ECO:0000256" key="5">
    <source>
        <dbReference type="SAM" id="Phobius"/>
    </source>
</evidence>
<dbReference type="EMBL" id="MU001682">
    <property type="protein sequence ID" value="KAF2456684.1"/>
    <property type="molecule type" value="Genomic_DNA"/>
</dbReference>
<evidence type="ECO:0000256" key="1">
    <source>
        <dbReference type="ARBA" id="ARBA00004127"/>
    </source>
</evidence>
<protein>
    <submittedName>
        <fullName evidence="6">FAR-17a/AIG1-like protein</fullName>
    </submittedName>
</protein>
<dbReference type="PANTHER" id="PTHR10989:SF16">
    <property type="entry name" value="AT02829P-RELATED"/>
    <property type="match status" value="1"/>
</dbReference>
<dbReference type="InterPro" id="IPR006838">
    <property type="entry name" value="ADTRP_AIG1"/>
</dbReference>
<keyword evidence="7" id="KW-1185">Reference proteome</keyword>
<reference evidence="6" key="1">
    <citation type="journal article" date="2020" name="Stud. Mycol.">
        <title>101 Dothideomycetes genomes: a test case for predicting lifestyles and emergence of pathogens.</title>
        <authorList>
            <person name="Haridas S."/>
            <person name="Albert R."/>
            <person name="Binder M."/>
            <person name="Bloem J."/>
            <person name="Labutti K."/>
            <person name="Salamov A."/>
            <person name="Andreopoulos B."/>
            <person name="Baker S."/>
            <person name="Barry K."/>
            <person name="Bills G."/>
            <person name="Bluhm B."/>
            <person name="Cannon C."/>
            <person name="Castanera R."/>
            <person name="Culley D."/>
            <person name="Daum C."/>
            <person name="Ezra D."/>
            <person name="Gonzalez J."/>
            <person name="Henrissat B."/>
            <person name="Kuo A."/>
            <person name="Liang C."/>
            <person name="Lipzen A."/>
            <person name="Lutzoni F."/>
            <person name="Magnuson J."/>
            <person name="Mondo S."/>
            <person name="Nolan M."/>
            <person name="Ohm R."/>
            <person name="Pangilinan J."/>
            <person name="Park H.-J."/>
            <person name="Ramirez L."/>
            <person name="Alfaro M."/>
            <person name="Sun H."/>
            <person name="Tritt A."/>
            <person name="Yoshinaga Y."/>
            <person name="Zwiers L.-H."/>
            <person name="Turgeon B."/>
            <person name="Goodwin S."/>
            <person name="Spatafora J."/>
            <person name="Crous P."/>
            <person name="Grigoriev I."/>
        </authorList>
    </citation>
    <scope>NUCLEOTIDE SEQUENCE</scope>
    <source>
        <strain evidence="6">ATCC 16933</strain>
    </source>
</reference>
<feature type="transmembrane region" description="Helical" evidence="5">
    <location>
        <begin position="126"/>
        <end position="145"/>
    </location>
</feature>
<evidence type="ECO:0000256" key="2">
    <source>
        <dbReference type="ARBA" id="ARBA00022692"/>
    </source>
</evidence>
<dbReference type="GO" id="GO:0012505">
    <property type="term" value="C:endomembrane system"/>
    <property type="evidence" value="ECO:0007669"/>
    <property type="project" value="UniProtKB-SubCell"/>
</dbReference>
<accession>A0A6A6NYS3</accession>
<keyword evidence="4 5" id="KW-0472">Membrane</keyword>
<feature type="transmembrane region" description="Helical" evidence="5">
    <location>
        <begin position="157"/>
        <end position="181"/>
    </location>
</feature>
<dbReference type="AlphaFoldDB" id="A0A6A6NYS3"/>